<gene>
    <name evidence="1" type="ORF">UFOPK1931_00235</name>
</gene>
<evidence type="ECO:0000313" key="1">
    <source>
        <dbReference type="EMBL" id="CAB4616925.1"/>
    </source>
</evidence>
<dbReference type="AlphaFoldDB" id="A0A6J6HZK1"/>
<reference evidence="1" key="1">
    <citation type="submission" date="2020-05" db="EMBL/GenBank/DDBJ databases">
        <authorList>
            <person name="Chiriac C."/>
            <person name="Salcher M."/>
            <person name="Ghai R."/>
            <person name="Kavagutti S V."/>
        </authorList>
    </citation>
    <scope>NUCLEOTIDE SEQUENCE</scope>
</reference>
<protein>
    <submittedName>
        <fullName evidence="1">Unannotated protein</fullName>
    </submittedName>
</protein>
<proteinExistence type="predicted"/>
<name>A0A6J6HZK1_9ZZZZ</name>
<sequence length="205" mass="21515">MPRSRRPSPEVFRRRRIAAALVLAVVVGLVWAGVSAISSWLGGSSSTQLQLPDGMAESSVVVESGELCPPGTVVVEAQVGNSAGQTMTAFAADETPHIWFTLTNTNSVDCTFNAGAKVQYFTIQSGDQDIWSSAQCARDSLEDGNIVLPAGETMASSPSPWEKVFSSDSGCGADQAPVTTGGASYHLKVDVSGELSTNDQQFVLN</sequence>
<dbReference type="EMBL" id="CAEZVE010000024">
    <property type="protein sequence ID" value="CAB4616925.1"/>
    <property type="molecule type" value="Genomic_DNA"/>
</dbReference>
<organism evidence="1">
    <name type="scientific">freshwater metagenome</name>
    <dbReference type="NCBI Taxonomy" id="449393"/>
    <lineage>
        <taxon>unclassified sequences</taxon>
        <taxon>metagenomes</taxon>
        <taxon>ecological metagenomes</taxon>
    </lineage>
</organism>
<accession>A0A6J6HZK1</accession>